<evidence type="ECO:0000256" key="3">
    <source>
        <dbReference type="ARBA" id="ARBA00022827"/>
    </source>
</evidence>
<accession>A0A3B1E128</accession>
<evidence type="ECO:0000256" key="1">
    <source>
        <dbReference type="ARBA" id="ARBA00001974"/>
    </source>
</evidence>
<dbReference type="InterPro" id="IPR036188">
    <property type="entry name" value="FAD/NAD-bd_sf"/>
</dbReference>
<comment type="cofactor">
    <cofactor evidence="1">
        <name>FAD</name>
        <dbReference type="ChEBI" id="CHEBI:57692"/>
    </cofactor>
</comment>
<dbReference type="InterPro" id="IPR050260">
    <property type="entry name" value="FAD-bd_OxRdtase"/>
</dbReference>
<dbReference type="PANTHER" id="PTHR43429">
    <property type="entry name" value="PYRIDINE NUCLEOTIDE-DISULFIDE OXIDOREDUCTASE DOMAIN-CONTAINING"/>
    <property type="match status" value="1"/>
</dbReference>
<dbReference type="Gene3D" id="3.50.50.60">
    <property type="entry name" value="FAD/NAD(P)-binding domain"/>
    <property type="match status" value="2"/>
</dbReference>
<evidence type="ECO:0000313" key="5">
    <source>
        <dbReference type="EMBL" id="VAX35317.1"/>
    </source>
</evidence>
<feature type="non-terminal residue" evidence="5">
    <location>
        <position position="1"/>
    </location>
</feature>
<dbReference type="GO" id="GO:0016491">
    <property type="term" value="F:oxidoreductase activity"/>
    <property type="evidence" value="ECO:0007669"/>
    <property type="project" value="InterPro"/>
</dbReference>
<keyword evidence="3" id="KW-0274">FAD</keyword>
<gene>
    <name evidence="5" type="ORF">MNBD_UNCLBAC01-599</name>
</gene>
<dbReference type="InterPro" id="IPR023753">
    <property type="entry name" value="FAD/NAD-binding_dom"/>
</dbReference>
<feature type="domain" description="FAD/NAD(P)-binding" evidence="4">
    <location>
        <begin position="77"/>
        <end position="178"/>
    </location>
</feature>
<keyword evidence="2" id="KW-0285">Flavoprotein</keyword>
<reference evidence="5" key="1">
    <citation type="submission" date="2018-06" db="EMBL/GenBank/DDBJ databases">
        <authorList>
            <person name="Zhirakovskaya E."/>
        </authorList>
    </citation>
    <scope>NUCLEOTIDE SEQUENCE</scope>
</reference>
<evidence type="ECO:0000259" key="4">
    <source>
        <dbReference type="Pfam" id="PF07992"/>
    </source>
</evidence>
<dbReference type="PANTHER" id="PTHR43429:SF3">
    <property type="entry name" value="NITRITE REDUCTASE [NAD(P)H]"/>
    <property type="match status" value="1"/>
</dbReference>
<sequence length="188" mass="20998">KRKKIFMEDKSQIDFDEFYIANVPAYQFPDIKGIKKMGVYGLKSLKDIEKIINDLRLKETLVIQSTSADDLSIAKALVQREKEVIFIAQDAMDESLGIEGLQIIQDNAIVEILGEKEGKAIRLRTGKVFAADVVMFGDLTEDFKIFTNSTLEVDQKICVNEEGLTNCDNVFALGEAAQVHESFALSNA</sequence>
<evidence type="ECO:0000256" key="2">
    <source>
        <dbReference type="ARBA" id="ARBA00022630"/>
    </source>
</evidence>
<dbReference type="AlphaFoldDB" id="A0A3B1E128"/>
<dbReference type="EMBL" id="UOGJ01000045">
    <property type="protein sequence ID" value="VAX35317.1"/>
    <property type="molecule type" value="Genomic_DNA"/>
</dbReference>
<proteinExistence type="predicted"/>
<dbReference type="Pfam" id="PF07992">
    <property type="entry name" value="Pyr_redox_2"/>
    <property type="match status" value="1"/>
</dbReference>
<organism evidence="5">
    <name type="scientific">hydrothermal vent metagenome</name>
    <dbReference type="NCBI Taxonomy" id="652676"/>
    <lineage>
        <taxon>unclassified sequences</taxon>
        <taxon>metagenomes</taxon>
        <taxon>ecological metagenomes</taxon>
    </lineage>
</organism>
<protein>
    <recommendedName>
        <fullName evidence="4">FAD/NAD(P)-binding domain-containing protein</fullName>
    </recommendedName>
</protein>
<name>A0A3B1E128_9ZZZZ</name>
<dbReference type="SUPFAM" id="SSF51905">
    <property type="entry name" value="FAD/NAD(P)-binding domain"/>
    <property type="match status" value="1"/>
</dbReference>